<reference evidence="3" key="2">
    <citation type="submission" date="2016-02" db="EMBL/GenBank/DDBJ databases">
        <title>Draft genome sequence of five rapidly growing Mycobacterium species.</title>
        <authorList>
            <person name="Katahira K."/>
            <person name="Gotou Y."/>
            <person name="Iida K."/>
            <person name="Ogura Y."/>
            <person name="Hayashi T."/>
        </authorList>
    </citation>
    <scope>NUCLEOTIDE SEQUENCE [LARGE SCALE GENOMIC DNA]</scope>
    <source>
        <strain evidence="3">JCM15298</strain>
    </source>
</reference>
<gene>
    <name evidence="2" type="ORF">RMCC_1366</name>
</gene>
<organism evidence="2 3">
    <name type="scientific">Mycolicibacterium canariasense</name>
    <name type="common">Mycobacterium canariasense</name>
    <dbReference type="NCBI Taxonomy" id="228230"/>
    <lineage>
        <taxon>Bacteria</taxon>
        <taxon>Bacillati</taxon>
        <taxon>Actinomycetota</taxon>
        <taxon>Actinomycetes</taxon>
        <taxon>Mycobacteriales</taxon>
        <taxon>Mycobacteriaceae</taxon>
        <taxon>Mycolicibacterium</taxon>
    </lineage>
</organism>
<feature type="transmembrane region" description="Helical" evidence="1">
    <location>
        <begin position="12"/>
        <end position="34"/>
    </location>
</feature>
<protein>
    <submittedName>
        <fullName evidence="2">Putative Hemolysin III</fullName>
    </submittedName>
</protein>
<evidence type="ECO:0000313" key="3">
    <source>
        <dbReference type="Proteomes" id="UP000069443"/>
    </source>
</evidence>
<comment type="caution">
    <text evidence="2">The sequence shown here is derived from an EMBL/GenBank/DDBJ whole genome shotgun (WGS) entry which is preliminary data.</text>
</comment>
<dbReference type="STRING" id="228230.RMCC_1366"/>
<proteinExistence type="predicted"/>
<dbReference type="AlphaFoldDB" id="A0A124E1Q3"/>
<keyword evidence="1" id="KW-1133">Transmembrane helix</keyword>
<evidence type="ECO:0000256" key="1">
    <source>
        <dbReference type="SAM" id="Phobius"/>
    </source>
</evidence>
<keyword evidence="3" id="KW-1185">Reference proteome</keyword>
<dbReference type="Proteomes" id="UP000069443">
    <property type="component" value="Unassembled WGS sequence"/>
</dbReference>
<dbReference type="EMBL" id="BCSY01000035">
    <property type="protein sequence ID" value="GAS94400.1"/>
    <property type="molecule type" value="Genomic_DNA"/>
</dbReference>
<accession>A0A124E1Q3</accession>
<name>A0A124E1Q3_MYCCR</name>
<reference evidence="3" key="1">
    <citation type="journal article" date="2016" name="Genome Announc.">
        <title>Draft Genome Sequences of Five Rapidly Growing Mycobacterium Species, M. thermoresistibile, M. fortuitum subsp. acetamidolyticum, M. canariasense, M. brisbanense, and M. novocastrense.</title>
        <authorList>
            <person name="Katahira K."/>
            <person name="Ogura Y."/>
            <person name="Gotoh Y."/>
            <person name="Hayashi T."/>
        </authorList>
    </citation>
    <scope>NUCLEOTIDE SEQUENCE [LARGE SCALE GENOMIC DNA]</scope>
    <source>
        <strain evidence="3">JCM15298</strain>
    </source>
</reference>
<feature type="transmembrane region" description="Helical" evidence="1">
    <location>
        <begin position="40"/>
        <end position="59"/>
    </location>
</feature>
<sequence>MRGREPKWIPILTGASIVSAWTAAVIGIAFLAVWGAGFDLAATIIVSTMAWWMVAGPVVKLVRADLKSGSDGR</sequence>
<evidence type="ECO:0000313" key="2">
    <source>
        <dbReference type="EMBL" id="GAS94400.1"/>
    </source>
</evidence>
<keyword evidence="1" id="KW-0812">Transmembrane</keyword>
<keyword evidence="1" id="KW-0472">Membrane</keyword>
<dbReference type="RefSeq" id="WP_062655709.1">
    <property type="nucleotide sequence ID" value="NZ_BCSY01000035.1"/>
</dbReference>